<feature type="domain" description="HTH cro/C1-type" evidence="1">
    <location>
        <begin position="28"/>
        <end position="85"/>
    </location>
</feature>
<dbReference type="Gene3D" id="3.30.450.180">
    <property type="match status" value="1"/>
</dbReference>
<dbReference type="PANTHER" id="PTHR35010:SF2">
    <property type="entry name" value="BLL4672 PROTEIN"/>
    <property type="match status" value="1"/>
</dbReference>
<dbReference type="EMBL" id="BAAAZA010000004">
    <property type="protein sequence ID" value="GAA3856276.1"/>
    <property type="molecule type" value="Genomic_DNA"/>
</dbReference>
<gene>
    <name evidence="2" type="ORF">GCM10022207_19510</name>
</gene>
<dbReference type="SUPFAM" id="SSF47413">
    <property type="entry name" value="lambda repressor-like DNA-binding domains"/>
    <property type="match status" value="1"/>
</dbReference>
<dbReference type="CDD" id="cd00093">
    <property type="entry name" value="HTH_XRE"/>
    <property type="match status" value="1"/>
</dbReference>
<evidence type="ECO:0000259" key="1">
    <source>
        <dbReference type="PROSITE" id="PS50943"/>
    </source>
</evidence>
<organism evidence="2 3">
    <name type="scientific">Streptomyces lannensis</name>
    <dbReference type="NCBI Taxonomy" id="766498"/>
    <lineage>
        <taxon>Bacteria</taxon>
        <taxon>Bacillati</taxon>
        <taxon>Actinomycetota</taxon>
        <taxon>Actinomycetes</taxon>
        <taxon>Kitasatosporales</taxon>
        <taxon>Streptomycetaceae</taxon>
        <taxon>Streptomyces</taxon>
    </lineage>
</organism>
<dbReference type="SMART" id="SM00530">
    <property type="entry name" value="HTH_XRE"/>
    <property type="match status" value="1"/>
</dbReference>
<sequence length="290" mass="31445">MSPSNELGAYLRARRDLLRPEDFGPADRSRRRVPGLRREEVAQLAGISAEYYLRLEQGRDHHPSAQVLDALARALGLGAEATAYLHQLATPVPRGRPGRRRPERVPAGTRRLVLSLTGVPALVLGRYQDVLVANDLATALSSAHRPGENALRSAFLDPEVRALYGDDWARIAAGTVASVRALAGPESRDAHLAQLVGELSVRSEEFRRLWARHDVAPRASGSSVLHHPQVGPMELSYEKLAVTGTEGQVLVLFHADPGTESARSLALLVHLTADATPPNPAPEPHGARRH</sequence>
<dbReference type="PROSITE" id="PS50943">
    <property type="entry name" value="HTH_CROC1"/>
    <property type="match status" value="1"/>
</dbReference>
<dbReference type="InterPro" id="IPR041413">
    <property type="entry name" value="MLTR_LBD"/>
</dbReference>
<evidence type="ECO:0000313" key="2">
    <source>
        <dbReference type="EMBL" id="GAA3856276.1"/>
    </source>
</evidence>
<protein>
    <submittedName>
        <fullName evidence="2">Helix-turn-helix transcriptional regulator</fullName>
    </submittedName>
</protein>
<dbReference type="Gene3D" id="1.10.260.40">
    <property type="entry name" value="lambda repressor-like DNA-binding domains"/>
    <property type="match status" value="1"/>
</dbReference>
<evidence type="ECO:0000313" key="3">
    <source>
        <dbReference type="Proteomes" id="UP001501563"/>
    </source>
</evidence>
<accession>A0ABP7JVG2</accession>
<dbReference type="InterPro" id="IPR001387">
    <property type="entry name" value="Cro/C1-type_HTH"/>
</dbReference>
<dbReference type="InterPro" id="IPR010982">
    <property type="entry name" value="Lambda_DNA-bd_dom_sf"/>
</dbReference>
<dbReference type="RefSeq" id="WP_345547462.1">
    <property type="nucleotide sequence ID" value="NZ_BAAAZA010000004.1"/>
</dbReference>
<reference evidence="3" key="1">
    <citation type="journal article" date="2019" name="Int. J. Syst. Evol. Microbiol.">
        <title>The Global Catalogue of Microorganisms (GCM) 10K type strain sequencing project: providing services to taxonomists for standard genome sequencing and annotation.</title>
        <authorList>
            <consortium name="The Broad Institute Genomics Platform"/>
            <consortium name="The Broad Institute Genome Sequencing Center for Infectious Disease"/>
            <person name="Wu L."/>
            <person name="Ma J."/>
        </authorList>
    </citation>
    <scope>NUCLEOTIDE SEQUENCE [LARGE SCALE GENOMIC DNA]</scope>
    <source>
        <strain evidence="3">JCM 16578</strain>
    </source>
</reference>
<dbReference type="Proteomes" id="UP001501563">
    <property type="component" value="Unassembled WGS sequence"/>
</dbReference>
<dbReference type="Pfam" id="PF13560">
    <property type="entry name" value="HTH_31"/>
    <property type="match status" value="1"/>
</dbReference>
<name>A0ABP7JVG2_9ACTN</name>
<dbReference type="Pfam" id="PF17765">
    <property type="entry name" value="MLTR_LBD"/>
    <property type="match status" value="1"/>
</dbReference>
<keyword evidence="3" id="KW-1185">Reference proteome</keyword>
<proteinExistence type="predicted"/>
<dbReference type="PANTHER" id="PTHR35010">
    <property type="entry name" value="BLL4672 PROTEIN-RELATED"/>
    <property type="match status" value="1"/>
</dbReference>
<comment type="caution">
    <text evidence="2">The sequence shown here is derived from an EMBL/GenBank/DDBJ whole genome shotgun (WGS) entry which is preliminary data.</text>
</comment>